<name>A0A229NUU7_9BACL</name>
<dbReference type="NCBIfam" id="TIGR02887">
    <property type="entry name" value="spore_ger_x_C"/>
    <property type="match status" value="1"/>
</dbReference>
<dbReference type="EMBL" id="NMUQ01000003">
    <property type="protein sequence ID" value="OXM13676.1"/>
    <property type="molecule type" value="Genomic_DNA"/>
</dbReference>
<keyword evidence="7" id="KW-0449">Lipoprotein</keyword>
<dbReference type="Gene3D" id="3.30.300.210">
    <property type="entry name" value="Nutrient germinant receptor protein C, domain 3"/>
    <property type="match status" value="1"/>
</dbReference>
<comment type="subcellular location">
    <subcellularLocation>
        <location evidence="1">Membrane</location>
        <topology evidence="1">Lipid-anchor</topology>
    </subcellularLocation>
</comment>
<dbReference type="AlphaFoldDB" id="A0A229NUU7"/>
<evidence type="ECO:0000259" key="8">
    <source>
        <dbReference type="Pfam" id="PF05504"/>
    </source>
</evidence>
<evidence type="ECO:0000256" key="5">
    <source>
        <dbReference type="ARBA" id="ARBA00023136"/>
    </source>
</evidence>
<sequence>MTLLHRTQRLTAIGAAVLCLLAAGGCWDSKDVDNRLLVGAIGIESTKDGRLNAWFRMPITSSAIGNEKDTFFSLIQHGETVMDAINKLQYKLPKALDVSSTRTVMLSKDIANSGLLPYLEFAVRDRSVPLDAVIAIVDGNMRSIFVRSNPIGELTGIYTKLYFEPYAGGIPRKNKAMLWEVYSKLLNPLQANLIPVLREDKRSLFTQIGNAYFVEDKIAGMLTMDETLIYEMITQRLVHSEIVLMSRSDLKIVHKKTRIKTKLVDGKPMIKVSIWVSVALTDKSHQEKNVTEDTIKAELNEQLQKLTKSMLQKTQSSGSDIVGFGNWYRGRLRPETYTSWPELYRKADIDVQYHVRLRNTGLEFLK</sequence>
<feature type="domain" description="Spore germination GerAC-like C-terminal" evidence="8">
    <location>
        <begin position="209"/>
        <end position="361"/>
    </location>
</feature>
<evidence type="ECO:0000256" key="2">
    <source>
        <dbReference type="ARBA" id="ARBA00007886"/>
    </source>
</evidence>
<protein>
    <submittedName>
        <fullName evidence="10">Uncharacterized protein</fullName>
    </submittedName>
</protein>
<keyword evidence="6" id="KW-0564">Palmitate</keyword>
<dbReference type="InterPro" id="IPR008844">
    <property type="entry name" value="Spore_GerAC-like"/>
</dbReference>
<dbReference type="InterPro" id="IPR046953">
    <property type="entry name" value="Spore_GerAC-like_C"/>
</dbReference>
<dbReference type="PANTHER" id="PTHR35789">
    <property type="entry name" value="SPORE GERMINATION PROTEIN B3"/>
    <property type="match status" value="1"/>
</dbReference>
<dbReference type="GO" id="GO:0009847">
    <property type="term" value="P:spore germination"/>
    <property type="evidence" value="ECO:0007669"/>
    <property type="project" value="InterPro"/>
</dbReference>
<comment type="caution">
    <text evidence="10">The sequence shown here is derived from an EMBL/GenBank/DDBJ whole genome shotgun (WGS) entry which is preliminary data.</text>
</comment>
<accession>A0A229NUU7</accession>
<gene>
    <name evidence="10" type="ORF">CGZ75_21900</name>
</gene>
<organism evidence="10 11">
    <name type="scientific">Paenibacillus herberti</name>
    <dbReference type="NCBI Taxonomy" id="1619309"/>
    <lineage>
        <taxon>Bacteria</taxon>
        <taxon>Bacillati</taxon>
        <taxon>Bacillota</taxon>
        <taxon>Bacilli</taxon>
        <taxon>Bacillales</taxon>
        <taxon>Paenibacillaceae</taxon>
        <taxon>Paenibacillus</taxon>
    </lineage>
</organism>
<comment type="similarity">
    <text evidence="2">Belongs to the GerABKC lipoprotein family.</text>
</comment>
<feature type="domain" description="Spore germination protein N-terminal" evidence="9">
    <location>
        <begin position="28"/>
        <end position="198"/>
    </location>
</feature>
<dbReference type="PANTHER" id="PTHR35789:SF1">
    <property type="entry name" value="SPORE GERMINATION PROTEIN B3"/>
    <property type="match status" value="1"/>
</dbReference>
<evidence type="ECO:0000256" key="7">
    <source>
        <dbReference type="ARBA" id="ARBA00023288"/>
    </source>
</evidence>
<evidence type="ECO:0000256" key="4">
    <source>
        <dbReference type="ARBA" id="ARBA00022729"/>
    </source>
</evidence>
<keyword evidence="11" id="KW-1185">Reference proteome</keyword>
<dbReference type="OrthoDB" id="9816067at2"/>
<dbReference type="Pfam" id="PF25198">
    <property type="entry name" value="Spore_GerAC_N"/>
    <property type="match status" value="1"/>
</dbReference>
<evidence type="ECO:0000256" key="6">
    <source>
        <dbReference type="ARBA" id="ARBA00023139"/>
    </source>
</evidence>
<dbReference type="RefSeq" id="WP_089526379.1">
    <property type="nucleotide sequence ID" value="NZ_NMUQ01000003.1"/>
</dbReference>
<dbReference type="InterPro" id="IPR038501">
    <property type="entry name" value="Spore_GerAC_C_sf"/>
</dbReference>
<evidence type="ECO:0000256" key="1">
    <source>
        <dbReference type="ARBA" id="ARBA00004635"/>
    </source>
</evidence>
<dbReference type="GO" id="GO:0016020">
    <property type="term" value="C:membrane"/>
    <property type="evidence" value="ECO:0007669"/>
    <property type="project" value="UniProtKB-SubCell"/>
</dbReference>
<dbReference type="InterPro" id="IPR057336">
    <property type="entry name" value="GerAC_N"/>
</dbReference>
<proteinExistence type="inferred from homology"/>
<keyword evidence="5" id="KW-0472">Membrane</keyword>
<dbReference type="Proteomes" id="UP000215145">
    <property type="component" value="Unassembled WGS sequence"/>
</dbReference>
<evidence type="ECO:0000259" key="9">
    <source>
        <dbReference type="Pfam" id="PF25198"/>
    </source>
</evidence>
<reference evidence="10 11" key="1">
    <citation type="submission" date="2017-07" db="EMBL/GenBank/DDBJ databases">
        <title>Paenibacillus herberti R33 genome sequencing and assembly.</title>
        <authorList>
            <person name="Su W."/>
        </authorList>
    </citation>
    <scope>NUCLEOTIDE SEQUENCE [LARGE SCALE GENOMIC DNA]</scope>
    <source>
        <strain evidence="10 11">R33</strain>
    </source>
</reference>
<evidence type="ECO:0000313" key="10">
    <source>
        <dbReference type="EMBL" id="OXM13676.1"/>
    </source>
</evidence>
<keyword evidence="3" id="KW-0309">Germination</keyword>
<dbReference type="Pfam" id="PF05504">
    <property type="entry name" value="Spore_GerAC"/>
    <property type="match status" value="1"/>
</dbReference>
<evidence type="ECO:0000256" key="3">
    <source>
        <dbReference type="ARBA" id="ARBA00022544"/>
    </source>
</evidence>
<evidence type="ECO:0000313" key="11">
    <source>
        <dbReference type="Proteomes" id="UP000215145"/>
    </source>
</evidence>
<keyword evidence="4" id="KW-0732">Signal</keyword>
<dbReference type="PROSITE" id="PS51257">
    <property type="entry name" value="PROKAR_LIPOPROTEIN"/>
    <property type="match status" value="1"/>
</dbReference>